<sequence length="500" mass="53462">MFESLTDRFEGIFTKLRGKGKLSEADVDEVLREIRLALLEADVNLSVVKTLQGRIRERAVGEELSGALNPAQQVVKIVNEELTATLGGEAIRIAFASKPPTVVLMAGLQGSGKTTNSAKLARWFKAQGRQPMLVGADLQRPAAVAQLRTLAAQVDVPVYSAPDDVVASGTGDPVEVAAGALAEARRTGRDVMIVDTAGRLAIDEELMDQVRRISAEVNPNYTFLVVDAMTGQDAVGVAESFHQTLELDGVILTKLDGDARGGAALSVKEVVGRPIAFASTGEKLDEFELFHPDRLAGRILGMGDMLTLIEKAESVYEEAEAEVAAERLMSGTFTLDDFLDQLAAIKKMGPIKNLVGMMPGMPKEIRDVELEDSHLARVEAIIHSMNRAERTEPDIVDGSRRARIAKGSGTSPGEVSQLLDQFGEMRKMMQSMGGGFAKQKARKMKKQKKKGKGGKGGGRTTPKGSNRPKVPAGGFQLPQLDEQGNPLGGLGLPEGFPGLG</sequence>
<evidence type="ECO:0000256" key="1">
    <source>
        <dbReference type="ARBA" id="ARBA00005450"/>
    </source>
</evidence>
<proteinExistence type="inferred from homology"/>
<feature type="binding site" evidence="9">
    <location>
        <begin position="195"/>
        <end position="199"/>
    </location>
    <ligand>
        <name>GTP</name>
        <dbReference type="ChEBI" id="CHEBI:37565"/>
    </ligand>
</feature>
<reference evidence="13 14" key="1">
    <citation type="journal article" date="2013" name="ISME J.">
        <title>Metabolic model for the filamentous 'Candidatus Microthrix parvicella' based on genomic and metagenomic analyses.</title>
        <authorList>
            <person name="Jon McIlroy S."/>
            <person name="Kristiansen R."/>
            <person name="Albertsen M."/>
            <person name="Michael Karst S."/>
            <person name="Rossetti S."/>
            <person name="Lund Nielsen J."/>
            <person name="Tandoi V."/>
            <person name="James Seviour R."/>
            <person name="Nielsen P.H."/>
        </authorList>
    </citation>
    <scope>NUCLEOTIDE SEQUENCE [LARGE SCALE GENOMIC DNA]</scope>
    <source>
        <strain evidence="13 14">RN1</strain>
    </source>
</reference>
<dbReference type="SUPFAM" id="SSF52540">
    <property type="entry name" value="P-loop containing nucleoside triphosphate hydrolases"/>
    <property type="match status" value="1"/>
</dbReference>
<comment type="caution">
    <text evidence="13">The sequence shown here is derived from an EMBL/GenBank/DDBJ whole genome shotgun (WGS) entry which is preliminary data.</text>
</comment>
<dbReference type="SMART" id="SM00382">
    <property type="entry name" value="AAA"/>
    <property type="match status" value="1"/>
</dbReference>
<dbReference type="InterPro" id="IPR022941">
    <property type="entry name" value="SRP54"/>
</dbReference>
<dbReference type="InterPro" id="IPR004125">
    <property type="entry name" value="Signal_recog_particle_SRP54_M"/>
</dbReference>
<comment type="subunit">
    <text evidence="9">Part of the signal recognition particle protein translocation system, which is composed of SRP and FtsY.</text>
</comment>
<keyword evidence="4 9" id="KW-0694">RNA-binding</keyword>
<evidence type="ECO:0000256" key="6">
    <source>
        <dbReference type="ARBA" id="ARBA00023135"/>
    </source>
</evidence>
<evidence type="ECO:0000256" key="7">
    <source>
        <dbReference type="ARBA" id="ARBA00023274"/>
    </source>
</evidence>
<dbReference type="eggNOG" id="COG0541">
    <property type="taxonomic scope" value="Bacteria"/>
</dbReference>
<dbReference type="Gene3D" id="1.10.260.30">
    <property type="entry name" value="Signal recognition particle, SRP54 subunit, M-domain"/>
    <property type="match status" value="1"/>
</dbReference>
<feature type="compositionally biased region" description="Basic residues" evidence="11">
    <location>
        <begin position="439"/>
        <end position="453"/>
    </location>
</feature>
<dbReference type="RefSeq" id="WP_012227559.1">
    <property type="nucleotide sequence ID" value="NZ_HG422565.1"/>
</dbReference>
<keyword evidence="9" id="KW-0963">Cytoplasm</keyword>
<evidence type="ECO:0000256" key="4">
    <source>
        <dbReference type="ARBA" id="ARBA00022884"/>
    </source>
</evidence>
<dbReference type="OrthoDB" id="9804720at2"/>
<comment type="domain">
    <text evidence="9">Composed of three domains: the N-terminal N domain, which is responsible for interactions with the ribosome, the central G domain, which binds GTP, and the C-terminal M domain, which binds the RNA and the signal sequence of the RNC.</text>
</comment>
<dbReference type="GO" id="GO:0048500">
    <property type="term" value="C:signal recognition particle"/>
    <property type="evidence" value="ECO:0007669"/>
    <property type="project" value="UniProtKB-UniRule"/>
</dbReference>
<dbReference type="InterPro" id="IPR000897">
    <property type="entry name" value="SRP54_GTPase_dom"/>
</dbReference>
<keyword evidence="5 9" id="KW-0342">GTP-binding</keyword>
<dbReference type="SMART" id="SM00962">
    <property type="entry name" value="SRP54"/>
    <property type="match status" value="1"/>
</dbReference>
<dbReference type="Gene3D" id="3.40.50.300">
    <property type="entry name" value="P-loop containing nucleotide triphosphate hydrolases"/>
    <property type="match status" value="1"/>
</dbReference>
<dbReference type="SUPFAM" id="SSF47446">
    <property type="entry name" value="Signal peptide-binding domain"/>
    <property type="match status" value="1"/>
</dbReference>
<dbReference type="GO" id="GO:0003924">
    <property type="term" value="F:GTPase activity"/>
    <property type="evidence" value="ECO:0007669"/>
    <property type="project" value="UniProtKB-UniRule"/>
</dbReference>
<dbReference type="Pfam" id="PF02881">
    <property type="entry name" value="SRP54_N"/>
    <property type="match status" value="1"/>
</dbReference>
<dbReference type="PANTHER" id="PTHR11564:SF5">
    <property type="entry name" value="SIGNAL RECOGNITION PARTICLE SUBUNIT SRP54"/>
    <property type="match status" value="1"/>
</dbReference>
<evidence type="ECO:0000256" key="3">
    <source>
        <dbReference type="ARBA" id="ARBA00022801"/>
    </source>
</evidence>
<evidence type="ECO:0000259" key="12">
    <source>
        <dbReference type="PROSITE" id="PS00300"/>
    </source>
</evidence>
<dbReference type="NCBIfam" id="TIGR00959">
    <property type="entry name" value="ffh"/>
    <property type="match status" value="1"/>
</dbReference>
<dbReference type="GO" id="GO:0006614">
    <property type="term" value="P:SRP-dependent cotranslational protein targeting to membrane"/>
    <property type="evidence" value="ECO:0007669"/>
    <property type="project" value="InterPro"/>
</dbReference>
<dbReference type="Pfam" id="PF00448">
    <property type="entry name" value="SRP54"/>
    <property type="match status" value="1"/>
</dbReference>
<keyword evidence="3 9" id="KW-0378">Hydrolase</keyword>
<evidence type="ECO:0000256" key="10">
    <source>
        <dbReference type="SAM" id="Coils"/>
    </source>
</evidence>
<dbReference type="AlphaFoldDB" id="R4YZG0"/>
<comment type="similarity">
    <text evidence="1 9">Belongs to the GTP-binding SRP family. SRP54 subfamily.</text>
</comment>
<feature type="compositionally biased region" description="Gly residues" evidence="11">
    <location>
        <begin position="486"/>
        <end position="500"/>
    </location>
</feature>
<keyword evidence="14" id="KW-1185">Reference proteome</keyword>
<feature type="binding site" evidence="9">
    <location>
        <begin position="253"/>
        <end position="256"/>
    </location>
    <ligand>
        <name>GTP</name>
        <dbReference type="ChEBI" id="CHEBI:37565"/>
    </ligand>
</feature>
<dbReference type="GO" id="GO:0008312">
    <property type="term" value="F:7S RNA binding"/>
    <property type="evidence" value="ECO:0007669"/>
    <property type="project" value="InterPro"/>
</dbReference>
<dbReference type="Proteomes" id="UP000018291">
    <property type="component" value="Unassembled WGS sequence"/>
</dbReference>
<dbReference type="InterPro" id="IPR003593">
    <property type="entry name" value="AAA+_ATPase"/>
</dbReference>
<evidence type="ECO:0000256" key="5">
    <source>
        <dbReference type="ARBA" id="ARBA00023134"/>
    </source>
</evidence>
<dbReference type="PANTHER" id="PTHR11564">
    <property type="entry name" value="SIGNAL RECOGNITION PARTICLE 54K PROTEIN SRP54"/>
    <property type="match status" value="1"/>
</dbReference>
<gene>
    <name evidence="9 13" type="primary">ffh</name>
    <name evidence="13" type="ORF">BN381_330034</name>
</gene>
<dbReference type="InterPro" id="IPR013822">
    <property type="entry name" value="Signal_recog_particl_SRP54_hlx"/>
</dbReference>
<feature type="coiled-coil region" evidence="10">
    <location>
        <begin position="302"/>
        <end position="329"/>
    </location>
</feature>
<dbReference type="PROSITE" id="PS00300">
    <property type="entry name" value="SRP54"/>
    <property type="match status" value="1"/>
</dbReference>
<evidence type="ECO:0000256" key="2">
    <source>
        <dbReference type="ARBA" id="ARBA00022741"/>
    </source>
</evidence>
<evidence type="ECO:0000313" key="14">
    <source>
        <dbReference type="Proteomes" id="UP000018291"/>
    </source>
</evidence>
<dbReference type="InterPro" id="IPR004780">
    <property type="entry name" value="SRP"/>
</dbReference>
<evidence type="ECO:0000256" key="8">
    <source>
        <dbReference type="ARBA" id="ARBA00048027"/>
    </source>
</evidence>
<evidence type="ECO:0000256" key="11">
    <source>
        <dbReference type="SAM" id="MobiDB-lite"/>
    </source>
</evidence>
<feature type="region of interest" description="Disordered" evidence="11">
    <location>
        <begin position="433"/>
        <end position="500"/>
    </location>
</feature>
<dbReference type="InterPro" id="IPR042101">
    <property type="entry name" value="SRP54_N_sf"/>
</dbReference>
<evidence type="ECO:0000313" key="13">
    <source>
        <dbReference type="EMBL" id="CCM64049.1"/>
    </source>
</evidence>
<dbReference type="InterPro" id="IPR027417">
    <property type="entry name" value="P-loop_NTPase"/>
</dbReference>
<dbReference type="GO" id="GO:0005525">
    <property type="term" value="F:GTP binding"/>
    <property type="evidence" value="ECO:0007669"/>
    <property type="project" value="UniProtKB-UniRule"/>
</dbReference>
<dbReference type="HAMAP" id="MF_00306">
    <property type="entry name" value="SRP54"/>
    <property type="match status" value="1"/>
</dbReference>
<dbReference type="HOGENOM" id="CLU_009301_6_0_11"/>
<dbReference type="CDD" id="cd18539">
    <property type="entry name" value="SRP_G"/>
    <property type="match status" value="1"/>
</dbReference>
<feature type="domain" description="SRP54-type proteins GTP-binding" evidence="12">
    <location>
        <begin position="274"/>
        <end position="287"/>
    </location>
</feature>
<dbReference type="EC" id="3.6.5.4" evidence="9"/>
<protein>
    <recommendedName>
        <fullName evidence="9">Signal recognition particle protein</fullName>
        <ecNumber evidence="9">3.6.5.4</ecNumber>
    </recommendedName>
    <alternativeName>
        <fullName evidence="9">Fifty-four homolog</fullName>
    </alternativeName>
</protein>
<dbReference type="EMBL" id="CANL01000027">
    <property type="protein sequence ID" value="CCM64049.1"/>
    <property type="molecule type" value="Genomic_DNA"/>
</dbReference>
<feature type="binding site" evidence="9">
    <location>
        <begin position="107"/>
        <end position="114"/>
    </location>
    <ligand>
        <name>GTP</name>
        <dbReference type="ChEBI" id="CHEBI:37565"/>
    </ligand>
</feature>
<comment type="subcellular location">
    <subcellularLocation>
        <location evidence="9">Cytoplasm</location>
    </subcellularLocation>
    <text evidence="9">The SRP-RNC complex is targeted to the cytoplasmic membrane.</text>
</comment>
<dbReference type="SMART" id="SM00963">
    <property type="entry name" value="SRP54_N"/>
    <property type="match status" value="1"/>
</dbReference>
<keyword evidence="10" id="KW-0175">Coiled coil</keyword>
<evidence type="ECO:0000256" key="9">
    <source>
        <dbReference type="HAMAP-Rule" id="MF_00306"/>
    </source>
</evidence>
<keyword evidence="2 9" id="KW-0547">Nucleotide-binding</keyword>
<dbReference type="Pfam" id="PF02978">
    <property type="entry name" value="SRP_SPB"/>
    <property type="match status" value="1"/>
</dbReference>
<comment type="function">
    <text evidence="9">Involved in targeting and insertion of nascent membrane proteins into the cytoplasmic membrane. Binds to the hydrophobic signal sequence of the ribosome-nascent chain (RNC) as it emerges from the ribosomes. The SRP-RNC complex is then targeted to the cytoplasmic membrane where it interacts with the SRP receptor FtsY.</text>
</comment>
<dbReference type="InterPro" id="IPR036891">
    <property type="entry name" value="Signal_recog_part_SRP54_M_sf"/>
</dbReference>
<keyword evidence="6 9" id="KW-0733">Signal recognition particle</keyword>
<dbReference type="Gene3D" id="1.20.120.140">
    <property type="entry name" value="Signal recognition particle SRP54, nucleotide-binding domain"/>
    <property type="match status" value="1"/>
</dbReference>
<dbReference type="STRING" id="1229780.BN381_330034"/>
<name>R4YZG0_9ACTN</name>
<comment type="catalytic activity">
    <reaction evidence="8 9">
        <text>GTP + H2O = GDP + phosphate + H(+)</text>
        <dbReference type="Rhea" id="RHEA:19669"/>
        <dbReference type="ChEBI" id="CHEBI:15377"/>
        <dbReference type="ChEBI" id="CHEBI:15378"/>
        <dbReference type="ChEBI" id="CHEBI:37565"/>
        <dbReference type="ChEBI" id="CHEBI:43474"/>
        <dbReference type="ChEBI" id="CHEBI:58189"/>
        <dbReference type="EC" id="3.6.5.4"/>
    </reaction>
</comment>
<organism evidence="13 14">
    <name type="scientific">Candidatus Neomicrothrix parvicella RN1</name>
    <dbReference type="NCBI Taxonomy" id="1229780"/>
    <lineage>
        <taxon>Bacteria</taxon>
        <taxon>Bacillati</taxon>
        <taxon>Actinomycetota</taxon>
        <taxon>Acidimicrobiia</taxon>
        <taxon>Acidimicrobiales</taxon>
        <taxon>Microthrixaceae</taxon>
        <taxon>Candidatus Neomicrothrix</taxon>
    </lineage>
</organism>
<accession>R4YZG0</accession>
<keyword evidence="7 9" id="KW-0687">Ribonucleoprotein</keyword>